<dbReference type="GO" id="GO:0005507">
    <property type="term" value="F:copper ion binding"/>
    <property type="evidence" value="ECO:0007669"/>
    <property type="project" value="InterPro"/>
</dbReference>
<dbReference type="Gene3D" id="2.60.40.420">
    <property type="entry name" value="Cupredoxins - blue copper proteins"/>
    <property type="match status" value="1"/>
</dbReference>
<evidence type="ECO:0000313" key="9">
    <source>
        <dbReference type="EMBL" id="CAE6495288.1"/>
    </source>
</evidence>
<dbReference type="GO" id="GO:0009055">
    <property type="term" value="F:electron transfer activity"/>
    <property type="evidence" value="ECO:0007669"/>
    <property type="project" value="InterPro"/>
</dbReference>
<dbReference type="SUPFAM" id="SSF49503">
    <property type="entry name" value="Cupredoxins"/>
    <property type="match status" value="1"/>
</dbReference>
<evidence type="ECO:0000256" key="5">
    <source>
        <dbReference type="ARBA" id="ARBA00022982"/>
    </source>
</evidence>
<feature type="binding site" evidence="7">
    <location>
        <position position="86"/>
    </location>
    <ligand>
        <name>Cu cation</name>
        <dbReference type="ChEBI" id="CHEBI:23378"/>
    </ligand>
</feature>
<protein>
    <submittedName>
        <fullName evidence="9">Blue (Type 1) copper domain protein</fullName>
    </submittedName>
</protein>
<keyword evidence="2" id="KW-0813">Transport</keyword>
<dbReference type="EMBL" id="CAJNAQ010000005">
    <property type="protein sequence ID" value="CAE6495288.1"/>
    <property type="molecule type" value="Genomic_DNA"/>
</dbReference>
<dbReference type="PRINTS" id="PR00155">
    <property type="entry name" value="AMICYANIN"/>
</dbReference>
<dbReference type="AlphaFoldDB" id="A0A812F3V1"/>
<sequence>MSKKIIITCIAAVCIIILVGITVGDSVEKAPEPEPEPVTQDHTKVMIAVLSSRPGCEQTNSCYLPPNVTINSGQTIVWVNDDRAFHTVTGGYYDVFDGTFDSGHMNPSDTFSYTFDDVGKFHYYCRLHPWMEGTVIVN</sequence>
<proteinExistence type="predicted"/>
<feature type="domain" description="Blue (type 1) copper" evidence="8">
    <location>
        <begin position="61"/>
        <end position="138"/>
    </location>
</feature>
<dbReference type="Pfam" id="PF00127">
    <property type="entry name" value="Copper-bind"/>
    <property type="match status" value="1"/>
</dbReference>
<dbReference type="InterPro" id="IPR052721">
    <property type="entry name" value="ET_Amicyanin"/>
</dbReference>
<name>A0A812F3V1_9ARCH</name>
<evidence type="ECO:0000256" key="1">
    <source>
        <dbReference type="ARBA" id="ARBA00004418"/>
    </source>
</evidence>
<dbReference type="Proteomes" id="UP000655759">
    <property type="component" value="Unassembled WGS sequence"/>
</dbReference>
<keyword evidence="4" id="KW-0574">Periplasm</keyword>
<feature type="binding site" evidence="7">
    <location>
        <position position="128"/>
    </location>
    <ligand>
        <name>Cu cation</name>
        <dbReference type="ChEBI" id="CHEBI:23378"/>
    </ligand>
</feature>
<dbReference type="InterPro" id="IPR008972">
    <property type="entry name" value="Cupredoxin"/>
</dbReference>
<evidence type="ECO:0000256" key="4">
    <source>
        <dbReference type="ARBA" id="ARBA00022764"/>
    </source>
</evidence>
<gene>
    <name evidence="9" type="ORF">NUZ5A_50395</name>
</gene>
<comment type="subcellular location">
    <subcellularLocation>
        <location evidence="1">Periplasm</location>
    </subcellularLocation>
</comment>
<dbReference type="InterPro" id="IPR002386">
    <property type="entry name" value="Amicyanin/Pseudoazurin"/>
</dbReference>
<accession>A0A812F3V1</accession>
<evidence type="ECO:0000259" key="8">
    <source>
        <dbReference type="Pfam" id="PF00127"/>
    </source>
</evidence>
<organism evidence="9 10">
    <name type="scientific">Candidatus Nitrosotenuis uzonensis</name>
    <dbReference type="NCBI Taxonomy" id="1407055"/>
    <lineage>
        <taxon>Archaea</taxon>
        <taxon>Nitrososphaerota</taxon>
        <taxon>Candidatus Nitrosotenuis</taxon>
    </lineage>
</organism>
<dbReference type="InterPro" id="IPR000923">
    <property type="entry name" value="BlueCu_1"/>
</dbReference>
<dbReference type="PANTHER" id="PTHR36507:SF1">
    <property type="entry name" value="BLL1555 PROTEIN"/>
    <property type="match status" value="1"/>
</dbReference>
<evidence type="ECO:0000256" key="6">
    <source>
        <dbReference type="ARBA" id="ARBA00023008"/>
    </source>
</evidence>
<evidence type="ECO:0000256" key="2">
    <source>
        <dbReference type="ARBA" id="ARBA00022448"/>
    </source>
</evidence>
<dbReference type="RefSeq" id="WP_239654914.1">
    <property type="nucleotide sequence ID" value="NZ_CAJNAQ010000005.1"/>
</dbReference>
<keyword evidence="5" id="KW-0249">Electron transport</keyword>
<evidence type="ECO:0000313" key="10">
    <source>
        <dbReference type="Proteomes" id="UP000655759"/>
    </source>
</evidence>
<keyword evidence="3 7" id="KW-0479">Metal-binding</keyword>
<keyword evidence="6 7" id="KW-0186">Copper</keyword>
<dbReference type="GO" id="GO:0042597">
    <property type="term" value="C:periplasmic space"/>
    <property type="evidence" value="ECO:0007669"/>
    <property type="project" value="UniProtKB-SubCell"/>
</dbReference>
<evidence type="ECO:0000256" key="3">
    <source>
        <dbReference type="ARBA" id="ARBA00022723"/>
    </source>
</evidence>
<feature type="binding site" evidence="7">
    <location>
        <position position="125"/>
    </location>
    <ligand>
        <name>Cu cation</name>
        <dbReference type="ChEBI" id="CHEBI:23378"/>
    </ligand>
</feature>
<evidence type="ECO:0000256" key="7">
    <source>
        <dbReference type="PIRSR" id="PIRSR602386-1"/>
    </source>
</evidence>
<comment type="caution">
    <text evidence="9">The sequence shown here is derived from an EMBL/GenBank/DDBJ whole genome shotgun (WGS) entry which is preliminary data.</text>
</comment>
<dbReference type="PANTHER" id="PTHR36507">
    <property type="entry name" value="BLL1555 PROTEIN"/>
    <property type="match status" value="1"/>
</dbReference>
<comment type="cofactor">
    <cofactor evidence="7">
        <name>Cu cation</name>
        <dbReference type="ChEBI" id="CHEBI:23378"/>
    </cofactor>
    <text evidence="7">Binds 1 copper ion per subunit.</text>
</comment>
<reference evidence="9" key="1">
    <citation type="submission" date="2021-02" db="EMBL/GenBank/DDBJ databases">
        <authorList>
            <person name="Han P."/>
        </authorList>
    </citation>
    <scope>NUCLEOTIDE SEQUENCE</scope>
    <source>
        <strain evidence="9">Candidatus Nitrosotenuis uzonensis 5A</strain>
    </source>
</reference>